<accession>A0A1Y3QXB4</accession>
<dbReference type="OrthoDB" id="597977at2"/>
<dbReference type="AlphaFoldDB" id="A0A1Y3QXB4"/>
<sequence length="122" mass="13745">MEVQSQATVYVASSEQLEGLILKAVRTIIPELASYRKPAEEASDTLTLEEAINFLQAMGYPTTTSSIYSLTFRNAIPYRKVRRRLVFSRTELTKWIEAGTLRPEEQRAAAALRIAQSANNHQ</sequence>
<evidence type="ECO:0008006" key="3">
    <source>
        <dbReference type="Google" id="ProtNLM"/>
    </source>
</evidence>
<reference evidence="2" key="1">
    <citation type="submission" date="2017-04" db="EMBL/GenBank/DDBJ databases">
        <title>Function of individual gut microbiota members based on whole genome sequencing of pure cultures obtained from chicken caecum.</title>
        <authorList>
            <person name="Medvecky M."/>
            <person name="Cejkova D."/>
            <person name="Polansky O."/>
            <person name="Karasova D."/>
            <person name="Kubasova T."/>
            <person name="Cizek A."/>
            <person name="Rychlik I."/>
        </authorList>
    </citation>
    <scope>NUCLEOTIDE SEQUENCE [LARGE SCALE GENOMIC DNA]</scope>
    <source>
        <strain evidence="2">An90</strain>
    </source>
</reference>
<gene>
    <name evidence="1" type="ORF">B5G41_03055</name>
</gene>
<proteinExistence type="predicted"/>
<comment type="caution">
    <text evidence="1">The sequence shown here is derived from an EMBL/GenBank/DDBJ whole genome shotgun (WGS) entry which is preliminary data.</text>
</comment>
<evidence type="ECO:0000313" key="2">
    <source>
        <dbReference type="Proteomes" id="UP000195772"/>
    </source>
</evidence>
<evidence type="ECO:0000313" key="1">
    <source>
        <dbReference type="EMBL" id="OUN04304.1"/>
    </source>
</evidence>
<dbReference type="EMBL" id="NFHB01000002">
    <property type="protein sequence ID" value="OUN04304.1"/>
    <property type="molecule type" value="Genomic_DNA"/>
</dbReference>
<dbReference type="Proteomes" id="UP000195772">
    <property type="component" value="Unassembled WGS sequence"/>
</dbReference>
<name>A0A1Y3QXB4_9BACT</name>
<protein>
    <recommendedName>
        <fullName evidence="3">Helix-turn-helix domain-containing protein</fullName>
    </recommendedName>
</protein>
<dbReference type="RefSeq" id="WP_087401195.1">
    <property type="nucleotide sequence ID" value="NZ_NFHB01000002.1"/>
</dbReference>
<organism evidence="1 2">
    <name type="scientific">Alistipes onderdonkii</name>
    <dbReference type="NCBI Taxonomy" id="328813"/>
    <lineage>
        <taxon>Bacteria</taxon>
        <taxon>Pseudomonadati</taxon>
        <taxon>Bacteroidota</taxon>
        <taxon>Bacteroidia</taxon>
        <taxon>Bacteroidales</taxon>
        <taxon>Rikenellaceae</taxon>
        <taxon>Alistipes</taxon>
    </lineage>
</organism>